<reference evidence="2" key="1">
    <citation type="submission" date="2021-05" db="EMBL/GenBank/DDBJ databases">
        <authorList>
            <person name="Pietrasiak N."/>
            <person name="Ward R."/>
            <person name="Stajich J.E."/>
            <person name="Kurbessoian T."/>
        </authorList>
    </citation>
    <scope>NUCLEOTIDE SEQUENCE</scope>
    <source>
        <strain evidence="2">GSE-NOS-MK-12-04C</strain>
    </source>
</reference>
<dbReference type="EMBL" id="JAHHGZ010000031">
    <property type="protein sequence ID" value="MBW4670493.1"/>
    <property type="molecule type" value="Genomic_DNA"/>
</dbReference>
<feature type="chain" id="PRO_5037675185" evidence="1">
    <location>
        <begin position="25"/>
        <end position="139"/>
    </location>
</feature>
<accession>A0A951QSN7</accession>
<comment type="caution">
    <text evidence="2">The sequence shown here is derived from an EMBL/GenBank/DDBJ whole genome shotgun (WGS) entry which is preliminary data.</text>
</comment>
<evidence type="ECO:0000313" key="2">
    <source>
        <dbReference type="EMBL" id="MBW4670493.1"/>
    </source>
</evidence>
<dbReference type="AlphaFoldDB" id="A0A951QSN7"/>
<evidence type="ECO:0000313" key="3">
    <source>
        <dbReference type="Proteomes" id="UP000729701"/>
    </source>
</evidence>
<sequence length="139" mass="15064">MLKRSLIAASSVALTAALISPVFAAPADFVGTWVNTNSNTRGITRVVVTSAGSNTLNVQVFGKCSPTDCDWGKTTLLTYGNNVQDTNHRFATASYDKGFSKTLVTFSLTGNKQISLQNFTQFTDKSGRQNYASQEILKR</sequence>
<organism evidence="2 3">
    <name type="scientific">Cyanomargarita calcarea GSE-NOS-MK-12-04C</name>
    <dbReference type="NCBI Taxonomy" id="2839659"/>
    <lineage>
        <taxon>Bacteria</taxon>
        <taxon>Bacillati</taxon>
        <taxon>Cyanobacteriota</taxon>
        <taxon>Cyanophyceae</taxon>
        <taxon>Nostocales</taxon>
        <taxon>Cyanomargaritaceae</taxon>
        <taxon>Cyanomargarita</taxon>
    </lineage>
</organism>
<gene>
    <name evidence="2" type="ORF">KME60_24520</name>
</gene>
<evidence type="ECO:0000256" key="1">
    <source>
        <dbReference type="SAM" id="SignalP"/>
    </source>
</evidence>
<feature type="signal peptide" evidence="1">
    <location>
        <begin position="1"/>
        <end position="24"/>
    </location>
</feature>
<dbReference type="Proteomes" id="UP000729701">
    <property type="component" value="Unassembled WGS sequence"/>
</dbReference>
<proteinExistence type="predicted"/>
<reference evidence="2" key="2">
    <citation type="journal article" date="2022" name="Microbiol. Resour. Announc.">
        <title>Metagenome Sequencing to Explore Phylogenomics of Terrestrial Cyanobacteria.</title>
        <authorList>
            <person name="Ward R.D."/>
            <person name="Stajich J.E."/>
            <person name="Johansen J.R."/>
            <person name="Huntemann M."/>
            <person name="Clum A."/>
            <person name="Foster B."/>
            <person name="Foster B."/>
            <person name="Roux S."/>
            <person name="Palaniappan K."/>
            <person name="Varghese N."/>
            <person name="Mukherjee S."/>
            <person name="Reddy T.B.K."/>
            <person name="Daum C."/>
            <person name="Copeland A."/>
            <person name="Chen I.A."/>
            <person name="Ivanova N.N."/>
            <person name="Kyrpides N.C."/>
            <person name="Shapiro N."/>
            <person name="Eloe-Fadrosh E.A."/>
            <person name="Pietrasiak N."/>
        </authorList>
    </citation>
    <scope>NUCLEOTIDE SEQUENCE</scope>
    <source>
        <strain evidence="2">GSE-NOS-MK-12-04C</strain>
    </source>
</reference>
<name>A0A951QSN7_9CYAN</name>
<protein>
    <submittedName>
        <fullName evidence="2">Uncharacterized protein</fullName>
    </submittedName>
</protein>
<keyword evidence="1" id="KW-0732">Signal</keyword>